<dbReference type="GO" id="GO:0009055">
    <property type="term" value="F:electron transfer activity"/>
    <property type="evidence" value="ECO:0007669"/>
    <property type="project" value="InterPro"/>
</dbReference>
<dbReference type="InterPro" id="IPR003245">
    <property type="entry name" value="Phytocyanin_dom"/>
</dbReference>
<proteinExistence type="predicted"/>
<evidence type="ECO:0000256" key="5">
    <source>
        <dbReference type="SAM" id="SignalP"/>
    </source>
</evidence>
<feature type="domain" description="Phytocyanin" evidence="6">
    <location>
        <begin position="24"/>
        <end position="122"/>
    </location>
</feature>
<dbReference type="GeneID" id="115739626"/>
<evidence type="ECO:0000313" key="8">
    <source>
        <dbReference type="RefSeq" id="XP_030528690.1"/>
    </source>
</evidence>
<reference evidence="7" key="1">
    <citation type="submission" date="2025-05" db="UniProtKB">
        <authorList>
            <consortium name="RefSeq"/>
        </authorList>
    </citation>
    <scope>NUCLEOTIDE SEQUENCE [LARGE SCALE GENOMIC DNA]</scope>
</reference>
<dbReference type="PANTHER" id="PTHR33021">
    <property type="entry name" value="BLUE COPPER PROTEIN"/>
    <property type="match status" value="1"/>
</dbReference>
<dbReference type="PROSITE" id="PS51485">
    <property type="entry name" value="PHYTOCYANIN"/>
    <property type="match status" value="1"/>
</dbReference>
<evidence type="ECO:0000256" key="4">
    <source>
        <dbReference type="SAM" id="MobiDB-lite"/>
    </source>
</evidence>
<name>A0A8B8P1I4_9MYRT</name>
<dbReference type="Pfam" id="PF02298">
    <property type="entry name" value="Cu_bind_like"/>
    <property type="match status" value="1"/>
</dbReference>
<keyword evidence="5" id="KW-0732">Signal</keyword>
<dbReference type="RefSeq" id="XP_030528690.1">
    <property type="nucleotide sequence ID" value="XM_030672830.2"/>
</dbReference>
<reference evidence="8" key="2">
    <citation type="submission" date="2025-08" db="UniProtKB">
        <authorList>
            <consortium name="RefSeq"/>
        </authorList>
    </citation>
    <scope>IDENTIFICATION</scope>
    <source>
        <tissue evidence="8">Leaf</tissue>
    </source>
</reference>
<evidence type="ECO:0000256" key="2">
    <source>
        <dbReference type="ARBA" id="ARBA00023008"/>
    </source>
</evidence>
<dbReference type="FunFam" id="2.60.40.420:FF:000003">
    <property type="entry name" value="Blue copper"/>
    <property type="match status" value="1"/>
</dbReference>
<dbReference type="KEGG" id="rarg:115739626"/>
<dbReference type="Proteomes" id="UP000827889">
    <property type="component" value="Chromosome 2"/>
</dbReference>
<dbReference type="SUPFAM" id="SSF49503">
    <property type="entry name" value="Cupredoxins"/>
    <property type="match status" value="1"/>
</dbReference>
<dbReference type="InterPro" id="IPR008972">
    <property type="entry name" value="Cupredoxin"/>
</dbReference>
<keyword evidence="3" id="KW-0325">Glycoprotein</keyword>
<gene>
    <name evidence="8" type="primary">LOC115739626</name>
</gene>
<dbReference type="GO" id="GO:0005886">
    <property type="term" value="C:plasma membrane"/>
    <property type="evidence" value="ECO:0007669"/>
    <property type="project" value="TreeGrafter"/>
</dbReference>
<evidence type="ECO:0000313" key="7">
    <source>
        <dbReference type="Proteomes" id="UP000827889"/>
    </source>
</evidence>
<evidence type="ECO:0000259" key="6">
    <source>
        <dbReference type="PROSITE" id="PS51485"/>
    </source>
</evidence>
<accession>A0A8B8P1I4</accession>
<keyword evidence="7" id="KW-1185">Reference proteome</keyword>
<dbReference type="GO" id="GO:0046872">
    <property type="term" value="F:metal ion binding"/>
    <property type="evidence" value="ECO:0007669"/>
    <property type="project" value="UniProtKB-KW"/>
</dbReference>
<dbReference type="Gene3D" id="2.60.40.420">
    <property type="entry name" value="Cupredoxins - blue copper proteins"/>
    <property type="match status" value="1"/>
</dbReference>
<evidence type="ECO:0000256" key="3">
    <source>
        <dbReference type="ARBA" id="ARBA00023180"/>
    </source>
</evidence>
<dbReference type="InterPro" id="IPR039391">
    <property type="entry name" value="Phytocyanin-like"/>
</dbReference>
<feature type="chain" id="PRO_5034029135" evidence="5">
    <location>
        <begin position="24"/>
        <end position="197"/>
    </location>
</feature>
<protein>
    <submittedName>
        <fullName evidence="8">Blue copper protein-like</fullName>
    </submittedName>
</protein>
<organism evidence="7 8">
    <name type="scientific">Rhodamnia argentea</name>
    <dbReference type="NCBI Taxonomy" id="178133"/>
    <lineage>
        <taxon>Eukaryota</taxon>
        <taxon>Viridiplantae</taxon>
        <taxon>Streptophyta</taxon>
        <taxon>Embryophyta</taxon>
        <taxon>Tracheophyta</taxon>
        <taxon>Spermatophyta</taxon>
        <taxon>Magnoliopsida</taxon>
        <taxon>eudicotyledons</taxon>
        <taxon>Gunneridae</taxon>
        <taxon>Pentapetalae</taxon>
        <taxon>rosids</taxon>
        <taxon>malvids</taxon>
        <taxon>Myrtales</taxon>
        <taxon>Myrtaceae</taxon>
        <taxon>Myrtoideae</taxon>
        <taxon>Myrteae</taxon>
        <taxon>Australasian group</taxon>
        <taxon>Rhodamnia</taxon>
    </lineage>
</organism>
<evidence type="ECO:0000256" key="1">
    <source>
        <dbReference type="ARBA" id="ARBA00022723"/>
    </source>
</evidence>
<keyword evidence="1" id="KW-0479">Metal-binding</keyword>
<dbReference type="CDD" id="cd04216">
    <property type="entry name" value="Phytocyanin"/>
    <property type="match status" value="1"/>
</dbReference>
<dbReference type="PANTHER" id="PTHR33021:SF193">
    <property type="entry name" value="OS06G0218600 PROTEIN"/>
    <property type="match status" value="1"/>
</dbReference>
<feature type="region of interest" description="Disordered" evidence="4">
    <location>
        <begin position="127"/>
        <end position="172"/>
    </location>
</feature>
<dbReference type="OrthoDB" id="206968at2759"/>
<dbReference type="AlphaFoldDB" id="A0A8B8P1I4"/>
<sequence length="197" mass="19650">MARAGLVMLCATLVLNLVVPSLATVYTVGDTTGWVTGMDYTTWTSGKTFLVGDSLVFNYGGGHSVDEVTRSDYGTCTIGTAINTDSSGATTIPLKTAGTHYFICGAAGHCSSGMKLAVSVKAGSSPAATTPSASGGSPAATTTSSPPSTTKTPTTTTPTTTTSSSTPVAKSGSVAVSPVPALVMASLVCLYELAFLS</sequence>
<feature type="compositionally biased region" description="Low complexity" evidence="4">
    <location>
        <begin position="127"/>
        <end position="167"/>
    </location>
</feature>
<keyword evidence="2" id="KW-0186">Copper</keyword>
<feature type="signal peptide" evidence="5">
    <location>
        <begin position="1"/>
        <end position="23"/>
    </location>
</feature>